<protein>
    <recommendedName>
        <fullName evidence="4">CUB domain-containing protein</fullName>
    </recommendedName>
</protein>
<evidence type="ECO:0000313" key="2">
    <source>
        <dbReference type="EMBL" id="TRY72700.1"/>
    </source>
</evidence>
<dbReference type="AlphaFoldDB" id="A0A553P4Z7"/>
<feature type="chain" id="PRO_5021962496" description="CUB domain-containing protein" evidence="1">
    <location>
        <begin position="16"/>
        <end position="233"/>
    </location>
</feature>
<evidence type="ECO:0008006" key="4">
    <source>
        <dbReference type="Google" id="ProtNLM"/>
    </source>
</evidence>
<comment type="caution">
    <text evidence="2">The sequence shown here is derived from an EMBL/GenBank/DDBJ whole genome shotgun (WGS) entry which is preliminary data.</text>
</comment>
<reference evidence="2 3" key="1">
    <citation type="journal article" date="2018" name="Nat. Ecol. Evol.">
        <title>Genomic signatures of mitonuclear coevolution across populations of Tigriopus californicus.</title>
        <authorList>
            <person name="Barreto F.S."/>
            <person name="Watson E.T."/>
            <person name="Lima T.G."/>
            <person name="Willett C.S."/>
            <person name="Edmands S."/>
            <person name="Li W."/>
            <person name="Burton R.S."/>
        </authorList>
    </citation>
    <scope>NUCLEOTIDE SEQUENCE [LARGE SCALE GENOMIC DNA]</scope>
    <source>
        <strain evidence="2 3">San Diego</strain>
    </source>
</reference>
<dbReference type="EMBL" id="VCGU01000008">
    <property type="protein sequence ID" value="TRY72700.1"/>
    <property type="molecule type" value="Genomic_DNA"/>
</dbReference>
<keyword evidence="1" id="KW-0732">Signal</keyword>
<dbReference type="PANTHER" id="PTHR33236">
    <property type="entry name" value="INTRAFLAGELLAR TRANSPORT PROTEIN 122 FAMILY PROTEIN-RELATED"/>
    <property type="match status" value="1"/>
</dbReference>
<organism evidence="2 3">
    <name type="scientific">Tigriopus californicus</name>
    <name type="common">Marine copepod</name>
    <dbReference type="NCBI Taxonomy" id="6832"/>
    <lineage>
        <taxon>Eukaryota</taxon>
        <taxon>Metazoa</taxon>
        <taxon>Ecdysozoa</taxon>
        <taxon>Arthropoda</taxon>
        <taxon>Crustacea</taxon>
        <taxon>Multicrustacea</taxon>
        <taxon>Hexanauplia</taxon>
        <taxon>Copepoda</taxon>
        <taxon>Harpacticoida</taxon>
        <taxon>Harpacticidae</taxon>
        <taxon>Tigriopus</taxon>
    </lineage>
</organism>
<sequence>MISWVSVSIFWTCLAVGVSTSKSFQSGNTSTLSMMNNRQGRLFSLFNIVTFKQGECTVVSDTTMKGTCMTSTECISNGGAADGNCASGFGVCCSFVVKGCGGTVAHNCTYIQNTDFPASGSGGETCKFGFNRICDSELDFVNLVMAQPPSAGAMLHGDCATSGDFLTVASPTGKSPPVTCGTLTGQHRYCTIQYSEDATTSGPAFDLFLDAASALPVAPRVAKVKLCLFKSQR</sequence>
<keyword evidence="3" id="KW-1185">Reference proteome</keyword>
<evidence type="ECO:0000313" key="3">
    <source>
        <dbReference type="Proteomes" id="UP000318571"/>
    </source>
</evidence>
<dbReference type="Proteomes" id="UP000318571">
    <property type="component" value="Chromosome 7"/>
</dbReference>
<accession>A0A553P4Z7</accession>
<dbReference type="PANTHER" id="PTHR33236:SF5">
    <property type="entry name" value="CUB DOMAIN-CONTAINING PROTEIN"/>
    <property type="match status" value="1"/>
</dbReference>
<evidence type="ECO:0000256" key="1">
    <source>
        <dbReference type="SAM" id="SignalP"/>
    </source>
</evidence>
<gene>
    <name evidence="2" type="ORF">TCAL_16183</name>
</gene>
<feature type="signal peptide" evidence="1">
    <location>
        <begin position="1"/>
        <end position="15"/>
    </location>
</feature>
<proteinExistence type="predicted"/>
<name>A0A553P4Z7_TIGCA</name>